<gene>
    <name evidence="10" type="primary">fliH</name>
    <name evidence="10" type="ORF">P9850_01155</name>
</gene>
<name>A0ABD5IR79_9BACL</name>
<dbReference type="GO" id="GO:0044781">
    <property type="term" value="P:bacterial-type flagellum organization"/>
    <property type="evidence" value="ECO:0007669"/>
    <property type="project" value="UniProtKB-KW"/>
</dbReference>
<protein>
    <recommendedName>
        <fullName evidence="7">Flagellar assembly protein FliH</fullName>
    </recommendedName>
</protein>
<dbReference type="PANTHER" id="PTHR34982:SF1">
    <property type="entry name" value="FLAGELLAR ASSEMBLY PROTEIN FLIH"/>
    <property type="match status" value="1"/>
</dbReference>
<evidence type="ECO:0000256" key="6">
    <source>
        <dbReference type="ARBA" id="ARBA00023225"/>
    </source>
</evidence>
<dbReference type="RefSeq" id="WP_080860830.1">
    <property type="nucleotide sequence ID" value="NZ_JACIDF010000001.1"/>
</dbReference>
<evidence type="ECO:0000256" key="4">
    <source>
        <dbReference type="ARBA" id="ARBA00022795"/>
    </source>
</evidence>
<dbReference type="AlphaFoldDB" id="A0ABD5IR79"/>
<keyword evidence="6" id="KW-1006">Bacterial flagellum protein export</keyword>
<evidence type="ECO:0000313" key="10">
    <source>
        <dbReference type="EMBL" id="MED5050477.1"/>
    </source>
</evidence>
<proteinExistence type="inferred from homology"/>
<dbReference type="GO" id="GO:0015031">
    <property type="term" value="P:protein transport"/>
    <property type="evidence" value="ECO:0007669"/>
    <property type="project" value="UniProtKB-KW"/>
</dbReference>
<keyword evidence="10" id="KW-0969">Cilium</keyword>
<evidence type="ECO:0000313" key="11">
    <source>
        <dbReference type="Proteomes" id="UP001339962"/>
    </source>
</evidence>
<keyword evidence="10" id="KW-0966">Cell projection</keyword>
<feature type="domain" description="Flagellar assembly protein FliH/Type III secretion system HrpE" evidence="9">
    <location>
        <begin position="116"/>
        <end position="245"/>
    </location>
</feature>
<keyword evidence="8" id="KW-0175">Coiled coil</keyword>
<comment type="similarity">
    <text evidence="2">Belongs to the FliH family.</text>
</comment>
<keyword evidence="5" id="KW-0653">Protein transport</keyword>
<keyword evidence="10" id="KW-0282">Flagellum</keyword>
<keyword evidence="3" id="KW-0813">Transport</keyword>
<dbReference type="Proteomes" id="UP001339962">
    <property type="component" value="Unassembled WGS sequence"/>
</dbReference>
<evidence type="ECO:0000256" key="3">
    <source>
        <dbReference type="ARBA" id="ARBA00022448"/>
    </source>
</evidence>
<comment type="function">
    <text evidence="1">Needed for flagellar regrowth and assembly.</text>
</comment>
<keyword evidence="4" id="KW-1005">Bacterial flagellum biogenesis</keyword>
<dbReference type="InterPro" id="IPR051472">
    <property type="entry name" value="T3SS_Stator/FliH"/>
</dbReference>
<organism evidence="10 11">
    <name type="scientific">Anoxybacteroides rupiense</name>
    <dbReference type="NCBI Taxonomy" id="311460"/>
    <lineage>
        <taxon>Bacteria</taxon>
        <taxon>Bacillati</taxon>
        <taxon>Bacillota</taxon>
        <taxon>Bacilli</taxon>
        <taxon>Bacillales</taxon>
        <taxon>Anoxybacillaceae</taxon>
        <taxon>Anoxybacteroides</taxon>
    </lineage>
</organism>
<accession>A0ABD5IR79</accession>
<sequence>MILLSNVIKAPFTTTSHGSKKVIEVKHYFPQPAASAVSQEIDGHAHAQFIIEQAKEEAKLMKQEAEQYCQSLKENIWQEKENWLAEKQRLMAAAQQEGYEAGYSQGKNEALHAFQELMNEARNIVQTTNQQFYEQIESSKETILLIGLKVAERILGEKLAENHDSFLHLVQRAIKEVREQSEVKLYVHPLHYQTLVQQKDELRAIFSQPVDIFIYPDERLAEGGCMIETPFGRIDASVDTQLQQIKQKLLKWLEEE</sequence>
<dbReference type="NCBIfam" id="TIGR03825">
    <property type="entry name" value="FliH_bacil"/>
    <property type="match status" value="1"/>
</dbReference>
<dbReference type="InterPro" id="IPR018035">
    <property type="entry name" value="Flagellar_FliH/T3SS_HrpE"/>
</dbReference>
<feature type="coiled-coil region" evidence="8">
    <location>
        <begin position="51"/>
        <end position="82"/>
    </location>
</feature>
<dbReference type="Pfam" id="PF02108">
    <property type="entry name" value="FliH"/>
    <property type="match status" value="1"/>
</dbReference>
<dbReference type="PANTHER" id="PTHR34982">
    <property type="entry name" value="YOP PROTEINS TRANSLOCATION PROTEIN L"/>
    <property type="match status" value="1"/>
</dbReference>
<evidence type="ECO:0000256" key="5">
    <source>
        <dbReference type="ARBA" id="ARBA00022927"/>
    </source>
</evidence>
<evidence type="ECO:0000256" key="2">
    <source>
        <dbReference type="ARBA" id="ARBA00006602"/>
    </source>
</evidence>
<evidence type="ECO:0000256" key="7">
    <source>
        <dbReference type="NCBIfam" id="TIGR03825"/>
    </source>
</evidence>
<evidence type="ECO:0000256" key="1">
    <source>
        <dbReference type="ARBA" id="ARBA00003041"/>
    </source>
</evidence>
<comment type="caution">
    <text evidence="10">The sequence shown here is derived from an EMBL/GenBank/DDBJ whole genome shotgun (WGS) entry which is preliminary data.</text>
</comment>
<reference evidence="10 11" key="1">
    <citation type="submission" date="2023-03" db="EMBL/GenBank/DDBJ databases">
        <title>Bacillus Genome Sequencing.</title>
        <authorList>
            <person name="Dunlap C."/>
        </authorList>
    </citation>
    <scope>NUCLEOTIDE SEQUENCE [LARGE SCALE GENOMIC DNA]</scope>
    <source>
        <strain evidence="10 11">NRS-38</strain>
    </source>
</reference>
<evidence type="ECO:0000259" key="9">
    <source>
        <dbReference type="Pfam" id="PF02108"/>
    </source>
</evidence>
<evidence type="ECO:0000256" key="8">
    <source>
        <dbReference type="SAM" id="Coils"/>
    </source>
</evidence>
<dbReference type="EMBL" id="JARTLI010000002">
    <property type="protein sequence ID" value="MED5050477.1"/>
    <property type="molecule type" value="Genomic_DNA"/>
</dbReference>
<dbReference type="InterPro" id="IPR022524">
    <property type="entry name" value="FliH_Bacilli"/>
</dbReference>